<dbReference type="KEGG" id="psd:DSC_15760"/>
<dbReference type="OrthoDB" id="5988501at2"/>
<proteinExistence type="predicted"/>
<dbReference type="Proteomes" id="UP000005870">
    <property type="component" value="Chromosome"/>
</dbReference>
<dbReference type="EMBL" id="CP003093">
    <property type="protein sequence ID" value="AER57796.1"/>
    <property type="molecule type" value="Genomic_DNA"/>
</dbReference>
<feature type="region of interest" description="Disordered" evidence="1">
    <location>
        <begin position="22"/>
        <end position="74"/>
    </location>
</feature>
<keyword evidence="2" id="KW-0732">Signal</keyword>
<evidence type="ECO:0008006" key="5">
    <source>
        <dbReference type="Google" id="ProtNLM"/>
    </source>
</evidence>
<feature type="chain" id="PRO_5003504491" description="Secreted protein" evidence="2">
    <location>
        <begin position="21"/>
        <end position="91"/>
    </location>
</feature>
<dbReference type="AlphaFoldDB" id="G7UWU9"/>
<keyword evidence="4" id="KW-1185">Reference proteome</keyword>
<protein>
    <recommendedName>
        <fullName evidence="5">Secreted protein</fullName>
    </recommendedName>
</protein>
<dbReference type="RefSeq" id="WP_014161968.1">
    <property type="nucleotide sequence ID" value="NC_016147.2"/>
</dbReference>
<reference evidence="3 4" key="1">
    <citation type="journal article" date="2012" name="J. Bacteriol.">
        <title>Complete Genome Sequence of the BTEX-Degrading Bacterium Pseudoxanthomonas spadix BD-a59.</title>
        <authorList>
            <person name="Lee S.H."/>
            <person name="Jin H.M."/>
            <person name="Lee H.J."/>
            <person name="Kim J.M."/>
            <person name="Jeon C.O."/>
        </authorList>
    </citation>
    <scope>NUCLEOTIDE SEQUENCE [LARGE SCALE GENOMIC DNA]</scope>
    <source>
        <strain evidence="3 4">BD-a59</strain>
    </source>
</reference>
<feature type="compositionally biased region" description="Low complexity" evidence="1">
    <location>
        <begin position="36"/>
        <end position="51"/>
    </location>
</feature>
<evidence type="ECO:0000313" key="3">
    <source>
        <dbReference type="EMBL" id="AER57796.1"/>
    </source>
</evidence>
<sequence length="91" mass="9161">MLRACLALVLLTCAVSPVLAQNGRGEVPASGTLDHGAGAPAGAPQGKPATASGYARPTTPATSQGGGGSDEDAVLRMRVPKWNSFLPGMFR</sequence>
<feature type="signal peptide" evidence="2">
    <location>
        <begin position="1"/>
        <end position="20"/>
    </location>
</feature>
<accession>G7UWU9</accession>
<dbReference type="HOGENOM" id="CLU_2371573_0_0_6"/>
<dbReference type="STRING" id="1045855.DSC_15760"/>
<organism evidence="3 4">
    <name type="scientific">Pseudoxanthomonas spadix (strain BD-a59)</name>
    <dbReference type="NCBI Taxonomy" id="1045855"/>
    <lineage>
        <taxon>Bacteria</taxon>
        <taxon>Pseudomonadati</taxon>
        <taxon>Pseudomonadota</taxon>
        <taxon>Gammaproteobacteria</taxon>
        <taxon>Lysobacterales</taxon>
        <taxon>Lysobacteraceae</taxon>
        <taxon>Pseudoxanthomonas</taxon>
    </lineage>
</organism>
<name>G7UWU9_PSEUP</name>
<evidence type="ECO:0000256" key="1">
    <source>
        <dbReference type="SAM" id="MobiDB-lite"/>
    </source>
</evidence>
<evidence type="ECO:0000313" key="4">
    <source>
        <dbReference type="Proteomes" id="UP000005870"/>
    </source>
</evidence>
<gene>
    <name evidence="3" type="ordered locus">DSC_15760</name>
</gene>
<evidence type="ECO:0000256" key="2">
    <source>
        <dbReference type="SAM" id="SignalP"/>
    </source>
</evidence>